<dbReference type="GO" id="GO:0031369">
    <property type="term" value="F:translation initiation factor binding"/>
    <property type="evidence" value="ECO:0007669"/>
    <property type="project" value="InterPro"/>
</dbReference>
<evidence type="ECO:0000313" key="6">
    <source>
        <dbReference type="EMBL" id="CAI4212971.1"/>
    </source>
</evidence>
<evidence type="ECO:0000256" key="1">
    <source>
        <dbReference type="ARBA" id="ARBA00022490"/>
    </source>
</evidence>
<comment type="similarity">
    <text evidence="4">Belongs to the eIF-3 subunit F family.</text>
</comment>
<comment type="subunit">
    <text evidence="4">Component of the eukaryotic translation initiation factor 3 (eIF-3) complex.</text>
</comment>
<protein>
    <recommendedName>
        <fullName evidence="4">Eukaryotic translation initiation factor 3 subunit F</fullName>
        <shortName evidence="4">eIF3f</shortName>
    </recommendedName>
</protein>
<dbReference type="GO" id="GO:0016282">
    <property type="term" value="C:eukaryotic 43S preinitiation complex"/>
    <property type="evidence" value="ECO:0007669"/>
    <property type="project" value="UniProtKB-UniRule"/>
</dbReference>
<feature type="domain" description="MPN" evidence="5">
    <location>
        <begin position="253"/>
        <end position="392"/>
    </location>
</feature>
<dbReference type="PANTHER" id="PTHR10540">
    <property type="entry name" value="EUKARYOTIC TRANSLATION INITIATION FACTOR 3 SUBUNIT F-RELATED"/>
    <property type="match status" value="1"/>
</dbReference>
<evidence type="ECO:0000256" key="4">
    <source>
        <dbReference type="HAMAP-Rule" id="MF_03005"/>
    </source>
</evidence>
<proteinExistence type="inferred from homology"/>
<dbReference type="GO" id="GO:0033290">
    <property type="term" value="C:eukaryotic 48S preinitiation complex"/>
    <property type="evidence" value="ECO:0007669"/>
    <property type="project" value="UniProtKB-UniRule"/>
</dbReference>
<dbReference type="Pfam" id="PF13012">
    <property type="entry name" value="MitMem_reg"/>
    <property type="match status" value="1"/>
</dbReference>
<evidence type="ECO:0000256" key="3">
    <source>
        <dbReference type="ARBA" id="ARBA00022917"/>
    </source>
</evidence>
<organism evidence="6 7">
    <name type="scientific">Parascedosporium putredinis</name>
    <dbReference type="NCBI Taxonomy" id="1442378"/>
    <lineage>
        <taxon>Eukaryota</taxon>
        <taxon>Fungi</taxon>
        <taxon>Dikarya</taxon>
        <taxon>Ascomycota</taxon>
        <taxon>Pezizomycotina</taxon>
        <taxon>Sordariomycetes</taxon>
        <taxon>Hypocreomycetidae</taxon>
        <taxon>Microascales</taxon>
        <taxon>Microascaceae</taxon>
        <taxon>Parascedosporium</taxon>
    </lineage>
</organism>
<dbReference type="InterPro" id="IPR037518">
    <property type="entry name" value="MPN"/>
</dbReference>
<dbReference type="GO" id="GO:0001732">
    <property type="term" value="P:formation of cytoplasmic translation initiation complex"/>
    <property type="evidence" value="ECO:0007669"/>
    <property type="project" value="UniProtKB-UniRule"/>
</dbReference>
<accession>A0A9P1H036</accession>
<dbReference type="InterPro" id="IPR027531">
    <property type="entry name" value="eIF3f"/>
</dbReference>
<keyword evidence="2 4" id="KW-0396">Initiation factor</keyword>
<dbReference type="Pfam" id="PF01398">
    <property type="entry name" value="JAB"/>
    <property type="match status" value="1"/>
</dbReference>
<comment type="caution">
    <text evidence="6">The sequence shown here is derived from an EMBL/GenBank/DDBJ whole genome shotgun (WGS) entry which is preliminary data.</text>
</comment>
<name>A0A9P1H036_9PEZI</name>
<reference evidence="6" key="1">
    <citation type="submission" date="2022-11" db="EMBL/GenBank/DDBJ databases">
        <authorList>
            <person name="Scott C."/>
            <person name="Bruce N."/>
        </authorList>
    </citation>
    <scope>NUCLEOTIDE SEQUENCE</scope>
</reference>
<gene>
    <name evidence="6" type="ORF">PPNO1_LOCUS2722</name>
</gene>
<dbReference type="Proteomes" id="UP000838763">
    <property type="component" value="Unassembled WGS sequence"/>
</dbReference>
<dbReference type="AlphaFoldDB" id="A0A9P1H036"/>
<evidence type="ECO:0000256" key="2">
    <source>
        <dbReference type="ARBA" id="ARBA00022540"/>
    </source>
</evidence>
<dbReference type="CDD" id="cd08064">
    <property type="entry name" value="MPN_eIF3f"/>
    <property type="match status" value="1"/>
</dbReference>
<dbReference type="GO" id="GO:0071541">
    <property type="term" value="C:eukaryotic translation initiation factor 3 complex, eIF3m"/>
    <property type="evidence" value="ECO:0007669"/>
    <property type="project" value="TreeGrafter"/>
</dbReference>
<keyword evidence="3 4" id="KW-0648">Protein biosynthesis</keyword>
<dbReference type="Gene3D" id="3.40.140.10">
    <property type="entry name" value="Cytidine Deaminase, domain 2"/>
    <property type="match status" value="1"/>
</dbReference>
<dbReference type="PANTHER" id="PTHR10540:SF6">
    <property type="entry name" value="EUKARYOTIC TRANSLATION INITIATION FACTOR 3 SUBUNIT F"/>
    <property type="match status" value="1"/>
</dbReference>
<evidence type="ECO:0000259" key="5">
    <source>
        <dbReference type="PROSITE" id="PS50249"/>
    </source>
</evidence>
<dbReference type="OrthoDB" id="25498at2759"/>
<dbReference type="InterPro" id="IPR000555">
    <property type="entry name" value="JAMM/MPN+_dom"/>
</dbReference>
<comment type="function">
    <text evidence="4">Component of the eukaryotic translation initiation factor 3 (eIF-3) complex, which is involved in protein synthesis of a specialized repertoire of mRNAs and, together with other initiation factors, stimulates binding of mRNA and methionyl-tRNAi to the 40S ribosome. The eIF-3 complex specifically targets and initiates translation of a subset of mRNAs involved in cell proliferation.</text>
</comment>
<dbReference type="GO" id="GO:0003743">
    <property type="term" value="F:translation initiation factor activity"/>
    <property type="evidence" value="ECO:0007669"/>
    <property type="project" value="UniProtKB-UniRule"/>
</dbReference>
<dbReference type="PROSITE" id="PS50249">
    <property type="entry name" value="MPN"/>
    <property type="match status" value="1"/>
</dbReference>
<sequence length="595" mass="66116">MLSHFVSNEEAADLMSVVWLSKLISIFIVKDPHTLLPRPANVYDQAEYAILEFVDGPRDSRFMMTAMAVARDQARGVESSDITMMNVEKVTSSESTPSFETLALFFKIRSRVLIVVIMLQLVLQDLIFISRHAIAFKYSEVNILWYLHVRCNRLIGFLVVHFKFMSEIEFTPFGTRLRRFGKTTQQSSVRPHLWLGLFVRFESADAFVTSVGTWSFHAHIFPALPEVTNFLHLARPLAPATVGMNMSLSAVTVNIQPQVILSVLDHAVRRDTRDTQSPRVIGALVGVRSEDGTEVEVRSCFAIPHTENEDQVEVDVDYQKNMLALTLKASPRESLLGWYTTSLELNSFSALIQNFFASPETGTFPHPAVHLTISTDPGATIDTRCYISAPVAVNAESAASSCLFIQVPHKVLYGDSERAALEAISAAKDTETRSAPLVSDVEALARSLQSTVGMLDSVSDWINRVLDEEDEPNNALGQFLMNTLSLTPKVDAGQIDRDFNNHIQDVLMVAYLANTIRTQIELSQRLATSPLRAAKRKPKVKLVKVVRKRVSEDKGDKREEAGVAAVVVVVGTENLESRARMLIKVPTEIPVGAYA</sequence>
<evidence type="ECO:0000313" key="7">
    <source>
        <dbReference type="Proteomes" id="UP000838763"/>
    </source>
</evidence>
<keyword evidence="1 4" id="KW-0963">Cytoplasm</keyword>
<dbReference type="SMART" id="SM00232">
    <property type="entry name" value="JAB_MPN"/>
    <property type="match status" value="1"/>
</dbReference>
<keyword evidence="7" id="KW-1185">Reference proteome</keyword>
<dbReference type="GO" id="GO:0008237">
    <property type="term" value="F:metallopeptidase activity"/>
    <property type="evidence" value="ECO:0007669"/>
    <property type="project" value="InterPro"/>
</dbReference>
<dbReference type="InterPro" id="IPR024969">
    <property type="entry name" value="EIF3F/CSN6-like_C"/>
</dbReference>
<dbReference type="EMBL" id="CALLCH030000006">
    <property type="protein sequence ID" value="CAI4212971.1"/>
    <property type="molecule type" value="Genomic_DNA"/>
</dbReference>
<comment type="subcellular location">
    <subcellularLocation>
        <location evidence="4">Cytoplasm</location>
    </subcellularLocation>
</comment>
<dbReference type="HAMAP" id="MF_03005">
    <property type="entry name" value="eIF3f"/>
    <property type="match status" value="1"/>
</dbReference>